<protein>
    <submittedName>
        <fullName evidence="1">Uncharacterized protein</fullName>
    </submittedName>
</protein>
<accession>A0A2N7W0Z6</accession>
<dbReference type="OrthoDB" id="9888227at2"/>
<evidence type="ECO:0000313" key="1">
    <source>
        <dbReference type="EMBL" id="PMS23051.1"/>
    </source>
</evidence>
<comment type="caution">
    <text evidence="1">The sequence shown here is derived from an EMBL/GenBank/DDBJ whole genome shotgun (WGS) entry which is preliminary data.</text>
</comment>
<dbReference type="AlphaFoldDB" id="A0A2N7W0Z6"/>
<sequence>MATITERHVSDFDLILSWAHNQRVRVDPTVWTGKGSIYAHYCDQCRAFRAGPEPESAFWPRLHDVLQHDSNRGLLMLDHQGAGAIHLGVDGVRPLRHLTAYDDPYAPLSIAVVPSGRW</sequence>
<organism evidence="1 2">
    <name type="scientific">Trinickia dabaoshanensis</name>
    <dbReference type="NCBI Taxonomy" id="564714"/>
    <lineage>
        <taxon>Bacteria</taxon>
        <taxon>Pseudomonadati</taxon>
        <taxon>Pseudomonadota</taxon>
        <taxon>Betaproteobacteria</taxon>
        <taxon>Burkholderiales</taxon>
        <taxon>Burkholderiaceae</taxon>
        <taxon>Trinickia</taxon>
    </lineage>
</organism>
<reference evidence="1 2" key="1">
    <citation type="submission" date="2018-01" db="EMBL/GenBank/DDBJ databases">
        <title>Whole genome analyses suggest that Burkholderia sensu lato contains two further novel genera in the rhizoxinica-symbiotica group Mycetohabitans gen. nov., and Trinickia gen. nov.: implications for the evolution of diazotrophy and nodulation in the Burkholderiaceae.</title>
        <authorList>
            <person name="Estrada-de los Santos P."/>
            <person name="Palmer M."/>
            <person name="Chavez-Ramirez B."/>
            <person name="Beukes C."/>
            <person name="Steenkamp E.T."/>
            <person name="Hirsch A.M."/>
            <person name="Manyaka P."/>
            <person name="Maluk M."/>
            <person name="Lafos M."/>
            <person name="Crook M."/>
            <person name="Gross E."/>
            <person name="Simon M.F."/>
            <person name="Bueno dos Reis Junior F."/>
            <person name="Poole P.S."/>
            <person name="Venter S.N."/>
            <person name="James E.K."/>
        </authorList>
    </citation>
    <scope>NUCLEOTIDE SEQUENCE [LARGE SCALE GENOMIC DNA]</scope>
    <source>
        <strain evidence="1 2">GIMN1.004</strain>
    </source>
</reference>
<proteinExistence type="predicted"/>
<name>A0A2N7W0Z6_9BURK</name>
<dbReference type="RefSeq" id="WP_102643741.1">
    <property type="nucleotide sequence ID" value="NZ_PNYA01000002.1"/>
</dbReference>
<gene>
    <name evidence="1" type="ORF">C0Z18_02175</name>
</gene>
<keyword evidence="2" id="KW-1185">Reference proteome</keyword>
<dbReference type="EMBL" id="PNYA01000002">
    <property type="protein sequence ID" value="PMS23051.1"/>
    <property type="molecule type" value="Genomic_DNA"/>
</dbReference>
<evidence type="ECO:0000313" key="2">
    <source>
        <dbReference type="Proteomes" id="UP000235616"/>
    </source>
</evidence>
<dbReference type="Proteomes" id="UP000235616">
    <property type="component" value="Unassembled WGS sequence"/>
</dbReference>